<comment type="similarity">
    <text evidence="2 14">Belongs to the UppP family.</text>
</comment>
<dbReference type="EMBL" id="JAVDBT010000027">
    <property type="protein sequence ID" value="MDQ2068187.1"/>
    <property type="molecule type" value="Genomic_DNA"/>
</dbReference>
<dbReference type="HAMAP" id="MF_01006">
    <property type="entry name" value="Undec_diphosphatase"/>
    <property type="match status" value="1"/>
</dbReference>
<dbReference type="NCBIfam" id="NF001389">
    <property type="entry name" value="PRK00281.1-2"/>
    <property type="match status" value="1"/>
</dbReference>
<evidence type="ECO:0000256" key="3">
    <source>
        <dbReference type="ARBA" id="ARBA00012374"/>
    </source>
</evidence>
<keyword evidence="9 14" id="KW-0472">Membrane</keyword>
<accession>A0ABU0W2D8</accession>
<keyword evidence="14" id="KW-0961">Cell wall biogenesis/degradation</keyword>
<comment type="subcellular location">
    <subcellularLocation>
        <location evidence="1 14">Cell membrane</location>
        <topology evidence="1 14">Multi-pass membrane protein</topology>
    </subcellularLocation>
</comment>
<evidence type="ECO:0000256" key="2">
    <source>
        <dbReference type="ARBA" id="ARBA00010621"/>
    </source>
</evidence>
<sequence length="266" mass="28511">MDNTLTAALLGLLEGVTEFLPVSSTGHLLLAGHFLGFESEGKTFEVVIQLGAIFALISVYAVLLARLILRARHEAAARRSILSLFLAFIPAVVIGLALHGFIKNVLFETPVLIAVMLILGGVVLLVIDRIAPRPVHFNALELPLRKSLAIGFCQCVAMIPGVSRSGATIVGALLMGVEKRAAAEFSFLLSLPTMGGAVALDLYKNREVLDFAAVWDIAIGFTVAFLTALVVVRWVLNYISRNGYALFGWWRIIVGAGALALLSLGF</sequence>
<proteinExistence type="inferred from homology"/>
<comment type="caution">
    <text evidence="15">The sequence shown here is derived from an EMBL/GenBank/DDBJ whole genome shotgun (WGS) entry which is preliminary data.</text>
</comment>
<keyword evidence="16" id="KW-1185">Reference proteome</keyword>
<organism evidence="15 16">
    <name type="scientific">Pseudogemmobacter lacusdianii</name>
    <dbReference type="NCBI Taxonomy" id="3069608"/>
    <lineage>
        <taxon>Bacteria</taxon>
        <taxon>Pseudomonadati</taxon>
        <taxon>Pseudomonadota</taxon>
        <taxon>Alphaproteobacteria</taxon>
        <taxon>Rhodobacterales</taxon>
        <taxon>Paracoccaceae</taxon>
        <taxon>Pseudogemmobacter</taxon>
    </lineage>
</organism>
<keyword evidence="10 14" id="KW-0046">Antibiotic resistance</keyword>
<evidence type="ECO:0000256" key="1">
    <source>
        <dbReference type="ARBA" id="ARBA00004651"/>
    </source>
</evidence>
<feature type="transmembrane region" description="Helical" evidence="14">
    <location>
        <begin position="47"/>
        <end position="69"/>
    </location>
</feature>
<dbReference type="RefSeq" id="WP_306681898.1">
    <property type="nucleotide sequence ID" value="NZ_JAVDBT010000027.1"/>
</dbReference>
<dbReference type="Pfam" id="PF02673">
    <property type="entry name" value="BacA"/>
    <property type="match status" value="1"/>
</dbReference>
<feature type="transmembrane region" description="Helical" evidence="14">
    <location>
        <begin position="181"/>
        <end position="200"/>
    </location>
</feature>
<evidence type="ECO:0000256" key="5">
    <source>
        <dbReference type="ARBA" id="ARBA00022475"/>
    </source>
</evidence>
<evidence type="ECO:0000256" key="13">
    <source>
        <dbReference type="ARBA" id="ARBA00047594"/>
    </source>
</evidence>
<evidence type="ECO:0000313" key="15">
    <source>
        <dbReference type="EMBL" id="MDQ2068187.1"/>
    </source>
</evidence>
<evidence type="ECO:0000256" key="7">
    <source>
        <dbReference type="ARBA" id="ARBA00022801"/>
    </source>
</evidence>
<comment type="function">
    <text evidence="14">Catalyzes the dephosphorylation of undecaprenyl diphosphate (UPP). Confers resistance to bacitracin.</text>
</comment>
<evidence type="ECO:0000313" key="16">
    <source>
        <dbReference type="Proteomes" id="UP001239680"/>
    </source>
</evidence>
<evidence type="ECO:0000256" key="12">
    <source>
        <dbReference type="ARBA" id="ARBA00032932"/>
    </source>
</evidence>
<comment type="miscellaneous">
    <text evidence="14">Bacitracin is thought to be involved in the inhibition of peptidoglycan synthesis by sequestering undecaprenyl diphosphate, thereby reducing the pool of lipid carrier available.</text>
</comment>
<reference evidence="15 16" key="1">
    <citation type="submission" date="2023-08" db="EMBL/GenBank/DDBJ databases">
        <title>Characterization of two Paracoccaceae strains isolated from Phycosphere and proposal of Xinfangfangia lacusdiani sp. nov.</title>
        <authorList>
            <person name="Deng Y."/>
            <person name="Zhang Y.Q."/>
        </authorList>
    </citation>
    <scope>NUCLEOTIDE SEQUENCE [LARGE SCALE GENOMIC DNA]</scope>
    <source>
        <strain evidence="15 16">CPCC 101601</strain>
    </source>
</reference>
<comment type="catalytic activity">
    <reaction evidence="13 14">
        <text>di-trans,octa-cis-undecaprenyl diphosphate + H2O = di-trans,octa-cis-undecaprenyl phosphate + phosphate + H(+)</text>
        <dbReference type="Rhea" id="RHEA:28094"/>
        <dbReference type="ChEBI" id="CHEBI:15377"/>
        <dbReference type="ChEBI" id="CHEBI:15378"/>
        <dbReference type="ChEBI" id="CHEBI:43474"/>
        <dbReference type="ChEBI" id="CHEBI:58405"/>
        <dbReference type="ChEBI" id="CHEBI:60392"/>
        <dbReference type="EC" id="3.6.1.27"/>
    </reaction>
</comment>
<dbReference type="Proteomes" id="UP001239680">
    <property type="component" value="Unassembled WGS sequence"/>
</dbReference>
<evidence type="ECO:0000256" key="10">
    <source>
        <dbReference type="ARBA" id="ARBA00023251"/>
    </source>
</evidence>
<gene>
    <name evidence="14" type="primary">uppP</name>
    <name evidence="15" type="ORF">Q9295_17600</name>
</gene>
<keyword evidence="5 14" id="KW-1003">Cell membrane</keyword>
<evidence type="ECO:0000256" key="9">
    <source>
        <dbReference type="ARBA" id="ARBA00023136"/>
    </source>
</evidence>
<evidence type="ECO:0000256" key="11">
    <source>
        <dbReference type="ARBA" id="ARBA00032707"/>
    </source>
</evidence>
<dbReference type="GO" id="GO:0050380">
    <property type="term" value="F:undecaprenyl-diphosphatase activity"/>
    <property type="evidence" value="ECO:0007669"/>
    <property type="project" value="UniProtKB-EC"/>
</dbReference>
<feature type="transmembrane region" description="Helical" evidence="14">
    <location>
        <begin position="212"/>
        <end position="236"/>
    </location>
</feature>
<protein>
    <recommendedName>
        <fullName evidence="4 14">Undecaprenyl-diphosphatase</fullName>
        <ecNumber evidence="3 14">3.6.1.27</ecNumber>
    </recommendedName>
    <alternativeName>
        <fullName evidence="12 14">Bacitracin resistance protein</fullName>
    </alternativeName>
    <alternativeName>
        <fullName evidence="11 14">Undecaprenyl pyrophosphate phosphatase</fullName>
    </alternativeName>
</protein>
<keyword evidence="6 14" id="KW-0812">Transmembrane</keyword>
<evidence type="ECO:0000256" key="14">
    <source>
        <dbReference type="HAMAP-Rule" id="MF_01006"/>
    </source>
</evidence>
<evidence type="ECO:0000256" key="8">
    <source>
        <dbReference type="ARBA" id="ARBA00022989"/>
    </source>
</evidence>
<feature type="transmembrane region" description="Helical" evidence="14">
    <location>
        <begin position="81"/>
        <end position="101"/>
    </location>
</feature>
<feature type="transmembrane region" description="Helical" evidence="14">
    <location>
        <begin position="248"/>
        <end position="265"/>
    </location>
</feature>
<dbReference type="PANTHER" id="PTHR30622">
    <property type="entry name" value="UNDECAPRENYL-DIPHOSPHATASE"/>
    <property type="match status" value="1"/>
</dbReference>
<keyword evidence="8 14" id="KW-1133">Transmembrane helix</keyword>
<keyword evidence="14" id="KW-0133">Cell shape</keyword>
<dbReference type="EC" id="3.6.1.27" evidence="3 14"/>
<name>A0ABU0W2D8_9RHOB</name>
<evidence type="ECO:0000256" key="4">
    <source>
        <dbReference type="ARBA" id="ARBA00021581"/>
    </source>
</evidence>
<keyword evidence="7 14" id="KW-0378">Hydrolase</keyword>
<dbReference type="InterPro" id="IPR003824">
    <property type="entry name" value="UppP"/>
</dbReference>
<feature type="transmembrane region" description="Helical" evidence="14">
    <location>
        <begin position="107"/>
        <end position="127"/>
    </location>
</feature>
<dbReference type="PANTHER" id="PTHR30622:SF3">
    <property type="entry name" value="UNDECAPRENYL-DIPHOSPHATASE"/>
    <property type="match status" value="1"/>
</dbReference>
<evidence type="ECO:0000256" key="6">
    <source>
        <dbReference type="ARBA" id="ARBA00022692"/>
    </source>
</evidence>
<dbReference type="NCBIfam" id="TIGR00753">
    <property type="entry name" value="undec_PP_bacA"/>
    <property type="match status" value="1"/>
</dbReference>
<keyword evidence="14" id="KW-0573">Peptidoglycan synthesis</keyword>